<dbReference type="Proteomes" id="UP000002217">
    <property type="component" value="Chromosome"/>
</dbReference>
<comment type="subunit">
    <text evidence="9">Homodimer.</text>
</comment>
<keyword evidence="11" id="KW-1185">Reference proteome</keyword>
<dbReference type="GO" id="GO:0004141">
    <property type="term" value="F:dethiobiotin synthase activity"/>
    <property type="evidence" value="ECO:0007669"/>
    <property type="project" value="UniProtKB-UniRule"/>
</dbReference>
<feature type="binding site" evidence="9">
    <location>
        <position position="55"/>
    </location>
    <ligand>
        <name>Mg(2+)</name>
        <dbReference type="ChEBI" id="CHEBI:18420"/>
    </ligand>
</feature>
<dbReference type="InterPro" id="IPR027417">
    <property type="entry name" value="P-loop_NTPase"/>
</dbReference>
<dbReference type="GO" id="GO:0005829">
    <property type="term" value="C:cytosol"/>
    <property type="evidence" value="ECO:0007669"/>
    <property type="project" value="TreeGrafter"/>
</dbReference>
<keyword evidence="7 9" id="KW-0460">Magnesium</keyword>
<dbReference type="Gene3D" id="3.40.50.300">
    <property type="entry name" value="P-loop containing nucleotide triphosphate hydrolases"/>
    <property type="match status" value="1"/>
</dbReference>
<protein>
    <recommendedName>
        <fullName evidence="9">ATP-dependent dethiobiotin synthetase BioD</fullName>
        <ecNumber evidence="9">6.3.3.3</ecNumber>
    </recommendedName>
    <alternativeName>
        <fullName evidence="9">DTB synthetase</fullName>
        <shortName evidence="9">DTBS</shortName>
    </alternativeName>
    <alternativeName>
        <fullName evidence="9">Dethiobiotin synthase</fullName>
    </alternativeName>
</protein>
<dbReference type="EMBL" id="CP001720">
    <property type="protein sequence ID" value="ACV64994.1"/>
    <property type="molecule type" value="Genomic_DNA"/>
</dbReference>
<dbReference type="PANTHER" id="PTHR43210">
    <property type="entry name" value="DETHIOBIOTIN SYNTHETASE"/>
    <property type="match status" value="1"/>
</dbReference>
<evidence type="ECO:0000313" key="10">
    <source>
        <dbReference type="EMBL" id="ACV64994.1"/>
    </source>
</evidence>
<dbReference type="KEGG" id="dae:Dtox_4330"/>
<comment type="function">
    <text evidence="9">Catalyzes a mechanistically unusual reaction, the ATP-dependent insertion of CO2 between the N7 and N8 nitrogen atoms of 7,8-diaminopelargonic acid (DAPA, also called 7,8-diammoniononanoate) to form a ureido ring.</text>
</comment>
<gene>
    <name evidence="9" type="primary">bioD</name>
    <name evidence="10" type="ordered locus">Dtox_4330</name>
</gene>
<evidence type="ECO:0000256" key="3">
    <source>
        <dbReference type="ARBA" id="ARBA00022723"/>
    </source>
</evidence>
<dbReference type="GO" id="GO:0005524">
    <property type="term" value="F:ATP binding"/>
    <property type="evidence" value="ECO:0007669"/>
    <property type="project" value="UniProtKB-UniRule"/>
</dbReference>
<comment type="similarity">
    <text evidence="9">Belongs to the dethiobiotin synthetase family.</text>
</comment>
<comment type="pathway">
    <text evidence="9">Cofactor biosynthesis; biotin biosynthesis; biotin from 7,8-diaminononanoate: step 1/2.</text>
</comment>
<dbReference type="SUPFAM" id="SSF52540">
    <property type="entry name" value="P-loop containing nucleoside triphosphate hydrolases"/>
    <property type="match status" value="1"/>
</dbReference>
<keyword evidence="1 9" id="KW-0963">Cytoplasm</keyword>
<feature type="binding site" evidence="9">
    <location>
        <position position="55"/>
    </location>
    <ligand>
        <name>ATP</name>
        <dbReference type="ChEBI" id="CHEBI:30616"/>
    </ligand>
</feature>
<dbReference type="PANTHER" id="PTHR43210:SF2">
    <property type="entry name" value="ATP-DEPENDENT DETHIOBIOTIN SYNTHETASE BIOD 2"/>
    <property type="match status" value="1"/>
</dbReference>
<keyword evidence="3 9" id="KW-0479">Metal-binding</keyword>
<feature type="binding site" evidence="9">
    <location>
        <begin position="13"/>
        <end position="18"/>
    </location>
    <ligand>
        <name>ATP</name>
        <dbReference type="ChEBI" id="CHEBI:30616"/>
    </ligand>
</feature>
<reference evidence="10 11" key="1">
    <citation type="journal article" date="2009" name="Stand. Genomic Sci.">
        <title>Complete genome sequence of Desulfotomaculum acetoxidans type strain (5575).</title>
        <authorList>
            <person name="Spring S."/>
            <person name="Lapidus A."/>
            <person name="Schroder M."/>
            <person name="Gleim D."/>
            <person name="Sims D."/>
            <person name="Meincke L."/>
            <person name="Glavina Del Rio T."/>
            <person name="Tice H."/>
            <person name="Copeland A."/>
            <person name="Cheng J.F."/>
            <person name="Lucas S."/>
            <person name="Chen F."/>
            <person name="Nolan M."/>
            <person name="Bruce D."/>
            <person name="Goodwin L."/>
            <person name="Pitluck S."/>
            <person name="Ivanova N."/>
            <person name="Mavromatis K."/>
            <person name="Mikhailova N."/>
            <person name="Pati A."/>
            <person name="Chen A."/>
            <person name="Palaniappan K."/>
            <person name="Land M."/>
            <person name="Hauser L."/>
            <person name="Chang Y.J."/>
            <person name="Jeffries C.D."/>
            <person name="Chain P."/>
            <person name="Saunders E."/>
            <person name="Brettin T."/>
            <person name="Detter J.C."/>
            <person name="Goker M."/>
            <person name="Bristow J."/>
            <person name="Eisen J.A."/>
            <person name="Markowitz V."/>
            <person name="Hugenholtz P."/>
            <person name="Kyrpides N.C."/>
            <person name="Klenk H.P."/>
            <person name="Han C."/>
        </authorList>
    </citation>
    <scope>NUCLEOTIDE SEQUENCE [LARGE SCALE GENOMIC DNA]</scope>
    <source>
        <strain evidence="11">ATCC 49208 / DSM 771 / VKM B-1644</strain>
    </source>
</reference>
<feature type="binding site" evidence="9">
    <location>
        <position position="42"/>
    </location>
    <ligand>
        <name>substrate</name>
    </ligand>
</feature>
<evidence type="ECO:0000256" key="2">
    <source>
        <dbReference type="ARBA" id="ARBA00022598"/>
    </source>
</evidence>
<evidence type="ECO:0000313" key="11">
    <source>
        <dbReference type="Proteomes" id="UP000002217"/>
    </source>
</evidence>
<dbReference type="eggNOG" id="COG0132">
    <property type="taxonomic scope" value="Bacteria"/>
</dbReference>
<dbReference type="GO" id="GO:0009102">
    <property type="term" value="P:biotin biosynthetic process"/>
    <property type="evidence" value="ECO:0007669"/>
    <property type="project" value="UniProtKB-UniRule"/>
</dbReference>
<feature type="binding site" evidence="9">
    <location>
        <begin position="116"/>
        <end position="119"/>
    </location>
    <ligand>
        <name>ATP</name>
        <dbReference type="ChEBI" id="CHEBI:30616"/>
    </ligand>
</feature>
<dbReference type="HAMAP" id="MF_00336">
    <property type="entry name" value="BioD"/>
    <property type="match status" value="1"/>
</dbReference>
<keyword evidence="6 9" id="KW-0067">ATP-binding</keyword>
<feature type="active site" evidence="9">
    <location>
        <position position="38"/>
    </location>
</feature>
<dbReference type="EC" id="6.3.3.3" evidence="9"/>
<dbReference type="STRING" id="485916.Dtox_4330"/>
<dbReference type="PIRSF" id="PIRSF006755">
    <property type="entry name" value="DTB_synth"/>
    <property type="match status" value="1"/>
</dbReference>
<dbReference type="Pfam" id="PF13500">
    <property type="entry name" value="AAA_26"/>
    <property type="match status" value="1"/>
</dbReference>
<dbReference type="NCBIfam" id="TIGR00347">
    <property type="entry name" value="bioD"/>
    <property type="match status" value="1"/>
</dbReference>
<sequence>MSKGIFVTGTGTDVGKTFVTALITRKLWKHGLNAGYYKPVLSGAQRKNGKLIPGDADYVCKISGLEKDPNSLVSYIYETAVSPHLASKIEQKPIEMQKIISDFEKIKEGFDYITVEGSGGIVCPLRIDDQTIMLSDVIKALSLDVILVAPAALGTINSTVLTVEYAKQNEISIKGIIFNCYERDNFLHKDNKRQIAYITGIPIIACVDSNANDMEIDAEILEKLYREI</sequence>
<keyword evidence="5 9" id="KW-0093">Biotin biosynthesis</keyword>
<feature type="binding site" evidence="9">
    <location>
        <position position="116"/>
    </location>
    <ligand>
        <name>Mg(2+)</name>
        <dbReference type="ChEBI" id="CHEBI:18420"/>
    </ligand>
</feature>
<dbReference type="OrthoDB" id="9802097at2"/>
<dbReference type="HOGENOM" id="CLU_072551_3_0_9"/>
<comment type="caution">
    <text evidence="9">Lacks conserved residue(s) required for the propagation of feature annotation.</text>
</comment>
<comment type="subcellular location">
    <subcellularLocation>
        <location evidence="9">Cytoplasm</location>
    </subcellularLocation>
</comment>
<dbReference type="AlphaFoldDB" id="C8W026"/>
<dbReference type="GO" id="GO:0000287">
    <property type="term" value="F:magnesium ion binding"/>
    <property type="evidence" value="ECO:0007669"/>
    <property type="project" value="UniProtKB-UniRule"/>
</dbReference>
<evidence type="ECO:0000256" key="1">
    <source>
        <dbReference type="ARBA" id="ARBA00022490"/>
    </source>
</evidence>
<organism evidence="10 11">
    <name type="scientific">Desulfofarcimen acetoxidans (strain ATCC 49208 / DSM 771 / KCTC 5769 / VKM B-1644 / 5575)</name>
    <name type="common">Desulfotomaculum acetoxidans</name>
    <dbReference type="NCBI Taxonomy" id="485916"/>
    <lineage>
        <taxon>Bacteria</taxon>
        <taxon>Bacillati</taxon>
        <taxon>Bacillota</taxon>
        <taxon>Clostridia</taxon>
        <taxon>Eubacteriales</taxon>
        <taxon>Peptococcaceae</taxon>
        <taxon>Desulfofarcimen</taxon>
    </lineage>
</organism>
<dbReference type="UniPathway" id="UPA00078">
    <property type="reaction ID" value="UER00161"/>
</dbReference>
<proteinExistence type="inferred from homology"/>
<comment type="catalytic activity">
    <reaction evidence="8">
        <text>(7R,8S)-8-amino-7-(carboxyamino)nonanoate + ATP = (4R,5S)-dethiobiotin + ADP + phosphate + H(+)</text>
        <dbReference type="Rhea" id="RHEA:63684"/>
        <dbReference type="ChEBI" id="CHEBI:15378"/>
        <dbReference type="ChEBI" id="CHEBI:30616"/>
        <dbReference type="ChEBI" id="CHEBI:43474"/>
        <dbReference type="ChEBI" id="CHEBI:149470"/>
        <dbReference type="ChEBI" id="CHEBI:149473"/>
        <dbReference type="ChEBI" id="CHEBI:456216"/>
    </reaction>
</comment>
<dbReference type="RefSeq" id="WP_015759663.1">
    <property type="nucleotide sequence ID" value="NC_013216.1"/>
</dbReference>
<evidence type="ECO:0000256" key="5">
    <source>
        <dbReference type="ARBA" id="ARBA00022756"/>
    </source>
</evidence>
<feature type="binding site" evidence="9">
    <location>
        <begin position="179"/>
        <end position="180"/>
    </location>
    <ligand>
        <name>ATP</name>
        <dbReference type="ChEBI" id="CHEBI:30616"/>
    </ligand>
</feature>
<evidence type="ECO:0000256" key="4">
    <source>
        <dbReference type="ARBA" id="ARBA00022741"/>
    </source>
</evidence>
<evidence type="ECO:0000256" key="6">
    <source>
        <dbReference type="ARBA" id="ARBA00022840"/>
    </source>
</evidence>
<comment type="catalytic activity">
    <reaction evidence="9">
        <text>(7R,8S)-7,8-diammoniononanoate + CO2 + ATP = (4R,5S)-dethiobiotin + ADP + phosphate + 3 H(+)</text>
        <dbReference type="Rhea" id="RHEA:15805"/>
        <dbReference type="ChEBI" id="CHEBI:15378"/>
        <dbReference type="ChEBI" id="CHEBI:16526"/>
        <dbReference type="ChEBI" id="CHEBI:30616"/>
        <dbReference type="ChEBI" id="CHEBI:43474"/>
        <dbReference type="ChEBI" id="CHEBI:149469"/>
        <dbReference type="ChEBI" id="CHEBI:149473"/>
        <dbReference type="ChEBI" id="CHEBI:456216"/>
        <dbReference type="EC" id="6.3.3.3"/>
    </reaction>
</comment>
<dbReference type="CDD" id="cd03109">
    <property type="entry name" value="DTBS"/>
    <property type="match status" value="1"/>
</dbReference>
<evidence type="ECO:0000256" key="7">
    <source>
        <dbReference type="ARBA" id="ARBA00022842"/>
    </source>
</evidence>
<feature type="binding site" evidence="9">
    <location>
        <position position="17"/>
    </location>
    <ligand>
        <name>Mg(2+)</name>
        <dbReference type="ChEBI" id="CHEBI:18420"/>
    </ligand>
</feature>
<dbReference type="InterPro" id="IPR004472">
    <property type="entry name" value="DTB_synth_BioD"/>
</dbReference>
<keyword evidence="4 9" id="KW-0547">Nucleotide-binding</keyword>
<evidence type="ECO:0000256" key="8">
    <source>
        <dbReference type="ARBA" id="ARBA00047386"/>
    </source>
</evidence>
<keyword evidence="2 9" id="KW-0436">Ligase</keyword>
<comment type="cofactor">
    <cofactor evidence="9">
        <name>Mg(2+)</name>
        <dbReference type="ChEBI" id="CHEBI:18420"/>
    </cofactor>
</comment>
<accession>C8W026</accession>
<name>C8W026_DESAS</name>
<evidence type="ECO:0000256" key="9">
    <source>
        <dbReference type="HAMAP-Rule" id="MF_00336"/>
    </source>
</evidence>